<reference evidence="3 4" key="1">
    <citation type="journal article" date="2015" name="Genome Announc.">
        <title>Draft Genome of the Euendolithic (true boring) Cyanobacterium Mastigocoleus testarum strain BC008.</title>
        <authorList>
            <person name="Guida B.S."/>
            <person name="Garcia-Pichel F."/>
        </authorList>
    </citation>
    <scope>NUCLEOTIDE SEQUENCE [LARGE SCALE GENOMIC DNA]</scope>
    <source>
        <strain evidence="3 4">BC008</strain>
    </source>
</reference>
<keyword evidence="1 3" id="KW-0808">Transferase</keyword>
<evidence type="ECO:0000256" key="1">
    <source>
        <dbReference type="ARBA" id="ARBA00022777"/>
    </source>
</evidence>
<name>A0A0V7ZNQ9_9CYAN</name>
<keyword evidence="4" id="KW-1185">Reference proteome</keyword>
<dbReference type="PANTHER" id="PTHR43065:SF50">
    <property type="entry name" value="HISTIDINE KINASE"/>
    <property type="match status" value="1"/>
</dbReference>
<dbReference type="PANTHER" id="PTHR43065">
    <property type="entry name" value="SENSOR HISTIDINE KINASE"/>
    <property type="match status" value="1"/>
</dbReference>
<feature type="domain" description="Histidine kinase" evidence="2">
    <location>
        <begin position="189"/>
        <end position="453"/>
    </location>
</feature>
<protein>
    <submittedName>
        <fullName evidence="3">Histidine kinase</fullName>
    </submittedName>
</protein>
<dbReference type="InterPro" id="IPR005467">
    <property type="entry name" value="His_kinase_dom"/>
</dbReference>
<dbReference type="InterPro" id="IPR036890">
    <property type="entry name" value="HATPase_C_sf"/>
</dbReference>
<gene>
    <name evidence="3" type="ORF">BC008_24825</name>
</gene>
<evidence type="ECO:0000259" key="2">
    <source>
        <dbReference type="PROSITE" id="PS50109"/>
    </source>
</evidence>
<evidence type="ECO:0000313" key="4">
    <source>
        <dbReference type="Proteomes" id="UP000053372"/>
    </source>
</evidence>
<dbReference type="Pfam" id="PF02518">
    <property type="entry name" value="HATPase_c"/>
    <property type="match status" value="1"/>
</dbReference>
<dbReference type="OrthoDB" id="438708at2"/>
<keyword evidence="1 3" id="KW-0418">Kinase</keyword>
<comment type="caution">
    <text evidence="3">The sequence shown here is derived from an EMBL/GenBank/DDBJ whole genome shotgun (WGS) entry which is preliminary data.</text>
</comment>
<dbReference type="Gene3D" id="3.30.565.10">
    <property type="entry name" value="Histidine kinase-like ATPase, C-terminal domain"/>
    <property type="match status" value="1"/>
</dbReference>
<dbReference type="GO" id="GO:0016301">
    <property type="term" value="F:kinase activity"/>
    <property type="evidence" value="ECO:0007669"/>
    <property type="project" value="UniProtKB-KW"/>
</dbReference>
<dbReference type="InterPro" id="IPR003594">
    <property type="entry name" value="HATPase_dom"/>
</dbReference>
<proteinExistence type="predicted"/>
<dbReference type="PROSITE" id="PS50109">
    <property type="entry name" value="HIS_KIN"/>
    <property type="match status" value="1"/>
</dbReference>
<accession>A0A0V7ZNQ9</accession>
<evidence type="ECO:0000313" key="3">
    <source>
        <dbReference type="EMBL" id="KST66201.1"/>
    </source>
</evidence>
<dbReference type="SUPFAM" id="SSF55874">
    <property type="entry name" value="ATPase domain of HSP90 chaperone/DNA topoisomerase II/histidine kinase"/>
    <property type="match status" value="1"/>
</dbReference>
<dbReference type="Proteomes" id="UP000053372">
    <property type="component" value="Unassembled WGS sequence"/>
</dbReference>
<dbReference type="RefSeq" id="WP_027846080.1">
    <property type="nucleotide sequence ID" value="NZ_LMTZ01000098.1"/>
</dbReference>
<sequence length="455" mass="51899">MAQKFEQEILSSFISEGSDRDLGLDSTLQELSLYNFAVEMSCPTLEVAELFNKYPLLPGVILVERGEYFGMISRQRLLEFLIRPHGKDLLYQSVLSVIYSYARTPILVLSEETPILSAMQLTLRRDPELLAEPLVVHSAPNIYRMLRVQDLNLASWQIRGIETQVRYERTQAQIIQNDKMAHLGRLVDGVAHEILDPVNFIWGNLSHVSNYSQDLIKLLLAYERECVNVCEEVKQFKEEIEFEFLEQDLTKALSSIRTGAERLKKLVISLQNFCHIDEIYPKPTDLHVCLDSIILLINSRINGEIAIVKNYGHLPPVYCFLGELNQVFMNIFSQAVDSLLDEAIRQDYNKEKIKIADKPQIEVTTEVISQAATIDELLESRWIAIRITDNSQGMSQEMQQQIMESFSLDERVNKETSIAVSYRIITARHGGKFNITSTPGSGNQFEILLPLVGIT</sequence>
<dbReference type="AlphaFoldDB" id="A0A0V7ZNQ9"/>
<organism evidence="3 4">
    <name type="scientific">Mastigocoleus testarum BC008</name>
    <dbReference type="NCBI Taxonomy" id="371196"/>
    <lineage>
        <taxon>Bacteria</taxon>
        <taxon>Bacillati</taxon>
        <taxon>Cyanobacteriota</taxon>
        <taxon>Cyanophyceae</taxon>
        <taxon>Nostocales</taxon>
        <taxon>Hapalosiphonaceae</taxon>
        <taxon>Mastigocoleus</taxon>
    </lineage>
</organism>
<dbReference type="Gene3D" id="1.10.287.130">
    <property type="match status" value="1"/>
</dbReference>
<dbReference type="EMBL" id="LMTZ01000098">
    <property type="protein sequence ID" value="KST66201.1"/>
    <property type="molecule type" value="Genomic_DNA"/>
</dbReference>